<protein>
    <recommendedName>
        <fullName evidence="5">Methyltransferase type 11 domain-containing protein</fullName>
    </recommendedName>
</protein>
<evidence type="ECO:0000256" key="1">
    <source>
        <dbReference type="SAM" id="Coils"/>
    </source>
</evidence>
<dbReference type="KEGG" id="mtim:DIR46_17765"/>
<evidence type="ECO:0000313" key="4">
    <source>
        <dbReference type="Proteomes" id="UP000245820"/>
    </source>
</evidence>
<evidence type="ECO:0000256" key="2">
    <source>
        <dbReference type="SAM" id="MobiDB-lite"/>
    </source>
</evidence>
<dbReference type="Gene3D" id="3.40.50.150">
    <property type="entry name" value="Vaccinia Virus protein VP39"/>
    <property type="match status" value="1"/>
</dbReference>
<dbReference type="AlphaFoldDB" id="A0A2S2DLA6"/>
<name>A0A2S2DLA6_9BURK</name>
<dbReference type="PANTHER" id="PTHR43861">
    <property type="entry name" value="TRANS-ACONITATE 2-METHYLTRANSFERASE-RELATED"/>
    <property type="match status" value="1"/>
</dbReference>
<dbReference type="Proteomes" id="UP000245820">
    <property type="component" value="Chromosome"/>
</dbReference>
<evidence type="ECO:0000313" key="3">
    <source>
        <dbReference type="EMBL" id="AWL06098.1"/>
    </source>
</evidence>
<feature type="coiled-coil region" evidence="1">
    <location>
        <begin position="282"/>
        <end position="322"/>
    </location>
</feature>
<keyword evidence="1" id="KW-0175">Coiled coil</keyword>
<proteinExistence type="predicted"/>
<dbReference type="SUPFAM" id="SSF53335">
    <property type="entry name" value="S-adenosyl-L-methionine-dependent methyltransferases"/>
    <property type="match status" value="1"/>
</dbReference>
<feature type="region of interest" description="Disordered" evidence="2">
    <location>
        <begin position="441"/>
        <end position="463"/>
    </location>
</feature>
<dbReference type="RefSeq" id="WP_109346423.1">
    <property type="nucleotide sequence ID" value="NZ_CP029343.1"/>
</dbReference>
<dbReference type="OrthoDB" id="9816564at2"/>
<keyword evidence="4" id="KW-1185">Reference proteome</keyword>
<accession>A0A2S2DLA6</accession>
<dbReference type="InterPro" id="IPR029063">
    <property type="entry name" value="SAM-dependent_MTases_sf"/>
</dbReference>
<gene>
    <name evidence="3" type="ORF">DIR46_17765</name>
</gene>
<dbReference type="EMBL" id="CP029343">
    <property type="protein sequence ID" value="AWL06098.1"/>
    <property type="molecule type" value="Genomic_DNA"/>
</dbReference>
<organism evidence="3 4">
    <name type="scientific">Massilia oculi</name>
    <dbReference type="NCBI Taxonomy" id="945844"/>
    <lineage>
        <taxon>Bacteria</taxon>
        <taxon>Pseudomonadati</taxon>
        <taxon>Pseudomonadota</taxon>
        <taxon>Betaproteobacteria</taxon>
        <taxon>Burkholderiales</taxon>
        <taxon>Oxalobacteraceae</taxon>
        <taxon>Telluria group</taxon>
        <taxon>Massilia</taxon>
    </lineage>
</organism>
<dbReference type="Pfam" id="PF13489">
    <property type="entry name" value="Methyltransf_23"/>
    <property type="match status" value="1"/>
</dbReference>
<sequence length="463" mass="50967">MNQTSFYRAFEDRYRGSRETIKDRLRAYAPFTAPLRGPGRVAAALDLGCGRGEWLELLGEQGFQAQGVDLDDGMLAACLERGLAARRDDALAALRARPDASLALVSAFHLVEHLPFDLVRELIAESLRVLQPGGLLVMETPNPENLTVGATSFYLDPSHEHPLPPGLLGFAAEHAGFMRQRIVRLQEDPRLHTDAPVGLITVLEGVSPDYAVVAQKAAPQAVVAPFDDAFEAPWGITLSQLAQRYQEQLAAQHAEIHQILGRIGEQGVQTAIALADERKHGSELARAQARAAEQQAQLAQQLDELRQQAARQEARLLQAEAHAAEMGQRVVDLLSSTSWRITAPLRRAMSLAYRLRNAQREGRLGSAAKSRGLRLARRLGGVVLRRPGLKRVVRAALRRVPALEARLYKLMLDNSGAARVVVDQQPGELSPRAARVYHQLQQLQKQQHSSKQEQARTSDADSH</sequence>
<evidence type="ECO:0008006" key="5">
    <source>
        <dbReference type="Google" id="ProtNLM"/>
    </source>
</evidence>
<reference evidence="3 4" key="1">
    <citation type="submission" date="2018-05" db="EMBL/GenBank/DDBJ databases">
        <title>Complete genome sequence of Massilia oculi sp. nov. CCUG 43427T (=DSM 26321T), the type strain of M. oculi, and comparison with genome sequences of other Massilia strains.</title>
        <authorList>
            <person name="Zhu B."/>
        </authorList>
    </citation>
    <scope>NUCLEOTIDE SEQUENCE [LARGE SCALE GENOMIC DNA]</scope>
    <source>
        <strain evidence="3 4">CCUG 43427</strain>
    </source>
</reference>
<feature type="compositionally biased region" description="Basic and acidic residues" evidence="2">
    <location>
        <begin position="450"/>
        <end position="463"/>
    </location>
</feature>
<dbReference type="CDD" id="cd02440">
    <property type="entry name" value="AdoMet_MTases"/>
    <property type="match status" value="1"/>
</dbReference>